<dbReference type="PRINTS" id="PR01900">
    <property type="entry name" value="YIDCPROTEIN"/>
</dbReference>
<feature type="transmembrane region" description="Helical" evidence="5">
    <location>
        <begin position="43"/>
        <end position="68"/>
    </location>
</feature>
<dbReference type="AlphaFoldDB" id="X1VZP1"/>
<keyword evidence="2 5" id="KW-0812">Transmembrane</keyword>
<proteinExistence type="predicted"/>
<evidence type="ECO:0000259" key="6">
    <source>
        <dbReference type="Pfam" id="PF02096"/>
    </source>
</evidence>
<dbReference type="EMBL" id="BARW01037876">
    <property type="protein sequence ID" value="GAJ18795.1"/>
    <property type="molecule type" value="Genomic_DNA"/>
</dbReference>
<dbReference type="GO" id="GO:0032977">
    <property type="term" value="F:membrane insertase activity"/>
    <property type="evidence" value="ECO:0007669"/>
    <property type="project" value="InterPro"/>
</dbReference>
<evidence type="ECO:0000256" key="1">
    <source>
        <dbReference type="ARBA" id="ARBA00004141"/>
    </source>
</evidence>
<feature type="domain" description="Membrane insertase YidC/Oxa/ALB C-terminal" evidence="6">
    <location>
        <begin position="1"/>
        <end position="131"/>
    </location>
</feature>
<evidence type="ECO:0000256" key="4">
    <source>
        <dbReference type="ARBA" id="ARBA00023136"/>
    </source>
</evidence>
<protein>
    <recommendedName>
        <fullName evidence="6">Membrane insertase YidC/Oxa/ALB C-terminal domain-containing protein</fullName>
    </recommendedName>
</protein>
<dbReference type="Pfam" id="PF02096">
    <property type="entry name" value="60KD_IMP"/>
    <property type="match status" value="1"/>
</dbReference>
<evidence type="ECO:0000313" key="7">
    <source>
        <dbReference type="EMBL" id="GAJ18795.1"/>
    </source>
</evidence>
<feature type="transmembrane region" description="Helical" evidence="5">
    <location>
        <begin position="89"/>
        <end position="105"/>
    </location>
</feature>
<keyword evidence="3 5" id="KW-1133">Transmembrane helix</keyword>
<evidence type="ECO:0000256" key="2">
    <source>
        <dbReference type="ARBA" id="ARBA00022692"/>
    </source>
</evidence>
<accession>X1VZP1</accession>
<reference evidence="7" key="1">
    <citation type="journal article" date="2014" name="Front. Microbiol.">
        <title>High frequency of phylogenetically diverse reductive dehalogenase-homologous genes in deep subseafloor sedimentary metagenomes.</title>
        <authorList>
            <person name="Kawai M."/>
            <person name="Futagami T."/>
            <person name="Toyoda A."/>
            <person name="Takaki Y."/>
            <person name="Nishi S."/>
            <person name="Hori S."/>
            <person name="Arai W."/>
            <person name="Tsubouchi T."/>
            <person name="Morono Y."/>
            <person name="Uchiyama I."/>
            <person name="Ito T."/>
            <person name="Fujiyama A."/>
            <person name="Inagaki F."/>
            <person name="Takami H."/>
        </authorList>
    </citation>
    <scope>NUCLEOTIDE SEQUENCE</scope>
    <source>
        <strain evidence="7">Expedition CK06-06</strain>
    </source>
</reference>
<evidence type="ECO:0000256" key="5">
    <source>
        <dbReference type="SAM" id="Phobius"/>
    </source>
</evidence>
<dbReference type="PANTHER" id="PTHR12428">
    <property type="entry name" value="OXA1"/>
    <property type="match status" value="1"/>
</dbReference>
<keyword evidence="4 5" id="KW-0472">Membrane</keyword>
<comment type="caution">
    <text evidence="7">The sequence shown here is derived from an EMBL/GenBank/DDBJ whole genome shotgun (WGS) entry which is preliminary data.</text>
</comment>
<dbReference type="PANTHER" id="PTHR12428:SF65">
    <property type="entry name" value="CYTOCHROME C OXIDASE ASSEMBLY PROTEIN COX18, MITOCHONDRIAL"/>
    <property type="match status" value="1"/>
</dbReference>
<sequence length="166" mass="18720">MPIWIALWSAVYASIDLRGAAFLPFWITDLSLPDALYRFPTAIIIPLLGWKIESLNLLPLMMGVAFYLQQKLMPSQAAASTNPQVAQQQKMMMIMMPLLFPLMLYKAPSGVNMYIMSSTFAGVFEQYVIRKHIREKEQAESQGLVAVTSKTGGKVKKKKPKPFFKS</sequence>
<name>X1VZP1_9ZZZZ</name>
<comment type="subcellular location">
    <subcellularLocation>
        <location evidence="1">Membrane</location>
        <topology evidence="1">Multi-pass membrane protein</topology>
    </subcellularLocation>
</comment>
<dbReference type="GO" id="GO:0005886">
    <property type="term" value="C:plasma membrane"/>
    <property type="evidence" value="ECO:0007669"/>
    <property type="project" value="TreeGrafter"/>
</dbReference>
<organism evidence="7">
    <name type="scientific">marine sediment metagenome</name>
    <dbReference type="NCBI Taxonomy" id="412755"/>
    <lineage>
        <taxon>unclassified sequences</taxon>
        <taxon>metagenomes</taxon>
        <taxon>ecological metagenomes</taxon>
    </lineage>
</organism>
<dbReference type="InterPro" id="IPR028055">
    <property type="entry name" value="YidC/Oxa/ALB_C"/>
</dbReference>
<dbReference type="GO" id="GO:0051205">
    <property type="term" value="P:protein insertion into membrane"/>
    <property type="evidence" value="ECO:0007669"/>
    <property type="project" value="TreeGrafter"/>
</dbReference>
<evidence type="ECO:0000256" key="3">
    <source>
        <dbReference type="ARBA" id="ARBA00022989"/>
    </source>
</evidence>
<dbReference type="InterPro" id="IPR001708">
    <property type="entry name" value="YidC/ALB3/OXA1/COX18"/>
</dbReference>
<gene>
    <name evidence="7" type="ORF">S12H4_58348</name>
</gene>